<evidence type="ECO:0000259" key="7">
    <source>
        <dbReference type="PROSITE" id="PS50026"/>
    </source>
</evidence>
<dbReference type="Pfam" id="PF00008">
    <property type="entry name" value="EGF"/>
    <property type="match status" value="2"/>
</dbReference>
<evidence type="ECO:0000313" key="9">
    <source>
        <dbReference type="Proteomes" id="UP000085678"/>
    </source>
</evidence>
<feature type="disulfide bond" evidence="5">
    <location>
        <begin position="170"/>
        <end position="179"/>
    </location>
</feature>
<keyword evidence="4" id="KW-0325">Glycoprotein</keyword>
<dbReference type="Gene3D" id="2.10.25.10">
    <property type="entry name" value="Laminin"/>
    <property type="match status" value="3"/>
</dbReference>
<dbReference type="SMART" id="SM00202">
    <property type="entry name" value="SR"/>
    <property type="match status" value="1"/>
</dbReference>
<dbReference type="SUPFAM" id="SSF57196">
    <property type="entry name" value="EGF/Laminin"/>
    <property type="match status" value="2"/>
</dbReference>
<keyword evidence="2" id="KW-0677">Repeat</keyword>
<dbReference type="GO" id="GO:0016020">
    <property type="term" value="C:membrane"/>
    <property type="evidence" value="ECO:0007669"/>
    <property type="project" value="InterPro"/>
</dbReference>
<keyword evidence="3 6" id="KW-1015">Disulfide bond</keyword>
<accession>A0A2R2MLY2</accession>
<feature type="disulfide bond" evidence="5">
    <location>
        <begin position="213"/>
        <end position="222"/>
    </location>
</feature>
<dbReference type="PROSITE" id="PS00022">
    <property type="entry name" value="EGF_1"/>
    <property type="match status" value="3"/>
</dbReference>
<evidence type="ECO:0000256" key="2">
    <source>
        <dbReference type="ARBA" id="ARBA00022737"/>
    </source>
</evidence>
<feature type="domain" description="SRCR" evidence="8">
    <location>
        <begin position="26"/>
        <end position="128"/>
    </location>
</feature>
<dbReference type="KEGG" id="lak:106156845"/>
<feature type="domain" description="SRCR" evidence="8">
    <location>
        <begin position="270"/>
        <end position="293"/>
    </location>
</feature>
<feature type="disulfide bond" evidence="5">
    <location>
        <begin position="186"/>
        <end position="196"/>
    </location>
</feature>
<dbReference type="Pfam" id="PF00530">
    <property type="entry name" value="SRCR"/>
    <property type="match status" value="1"/>
</dbReference>
<sequence length="342" mass="38107">MAVQGDGSRFHPSGKKVLDQFTGKKIRLVGEMSRNVGRVEVYHDGQWGTVCDDGFGNTEAEVVCRLLGYSPYNARVYGSYWDIHPTYGRIWLDDLRCRGNESSIFDCSHRGLGVHNCDHSDDAWVECNNDTGLSATAIPDPCSPSPCQNGGTCVRTSSLYPSYTDYKCVCPHDRRGENCENSEDPCASSPCQYGSCERTNSSFWPYTGYRCNCPFDRTGEKCENSIYGYGPCSSHPCLYGGKCSSRGNGYVCDCPWGRFGKRCESNEIPVRLVGGRSNREGRVEVYDESLGSWEFEISSVKAALYADDFFTSDYLDDVLEGNGIIESDDKVVTEDGRHEFFE</sequence>
<dbReference type="InterPro" id="IPR053243">
    <property type="entry name" value="SJ_maturation_regulator"/>
</dbReference>
<feature type="disulfide bond" evidence="6">
    <location>
        <begin position="97"/>
        <end position="107"/>
    </location>
</feature>
<dbReference type="RefSeq" id="XP_023931215.1">
    <property type="nucleotide sequence ID" value="XM_024075447.1"/>
</dbReference>
<dbReference type="OrthoDB" id="10037288at2759"/>
<dbReference type="PROSITE" id="PS50287">
    <property type="entry name" value="SRCR_2"/>
    <property type="match status" value="2"/>
</dbReference>
<dbReference type="InterPro" id="IPR000742">
    <property type="entry name" value="EGF"/>
</dbReference>
<dbReference type="FunFam" id="3.10.250.10:FF:000011">
    <property type="entry name" value="Scavenger receptor class A member 5"/>
    <property type="match status" value="1"/>
</dbReference>
<dbReference type="SUPFAM" id="SSF56487">
    <property type="entry name" value="SRCR-like"/>
    <property type="match status" value="1"/>
</dbReference>
<evidence type="ECO:0000256" key="5">
    <source>
        <dbReference type="PROSITE-ProRule" id="PRU00076"/>
    </source>
</evidence>
<dbReference type="InterPro" id="IPR036772">
    <property type="entry name" value="SRCR-like_dom_sf"/>
</dbReference>
<dbReference type="SMART" id="SM00181">
    <property type="entry name" value="EGF"/>
    <property type="match status" value="3"/>
</dbReference>
<dbReference type="CDD" id="cd00054">
    <property type="entry name" value="EGF_CA"/>
    <property type="match status" value="2"/>
</dbReference>
<comment type="caution">
    <text evidence="6">Lacks conserved residue(s) required for the propagation of feature annotation.</text>
</comment>
<dbReference type="PANTHER" id="PTHR47653:SF1">
    <property type="entry name" value="DELETED IN MALIGNANT BRAIN TUMORS 1 PROTEIN"/>
    <property type="match status" value="1"/>
</dbReference>
<dbReference type="PROSITE" id="PS50026">
    <property type="entry name" value="EGF_3"/>
    <property type="match status" value="3"/>
</dbReference>
<keyword evidence="1" id="KW-0732">Signal</keyword>
<evidence type="ECO:0000256" key="3">
    <source>
        <dbReference type="ARBA" id="ARBA00023157"/>
    </source>
</evidence>
<dbReference type="InterPro" id="IPR001190">
    <property type="entry name" value="SRCR"/>
</dbReference>
<dbReference type="Gene3D" id="3.10.250.10">
    <property type="entry name" value="SRCR-like domain"/>
    <property type="match status" value="1"/>
</dbReference>
<dbReference type="PRINTS" id="PR00258">
    <property type="entry name" value="SPERACTRCPTR"/>
</dbReference>
<reference evidence="10" key="1">
    <citation type="submission" date="2025-08" db="UniProtKB">
        <authorList>
            <consortium name="RefSeq"/>
        </authorList>
    </citation>
    <scope>IDENTIFICATION</scope>
    <source>
        <tissue evidence="10">Gonads</tissue>
    </source>
</reference>
<feature type="domain" description="EGF-like" evidence="7">
    <location>
        <begin position="228"/>
        <end position="264"/>
    </location>
</feature>
<feature type="domain" description="EGF-like" evidence="7">
    <location>
        <begin position="138"/>
        <end position="180"/>
    </location>
</feature>
<proteinExistence type="predicted"/>
<evidence type="ECO:0000256" key="6">
    <source>
        <dbReference type="PROSITE-ProRule" id="PRU00196"/>
    </source>
</evidence>
<evidence type="ECO:0000259" key="8">
    <source>
        <dbReference type="PROSITE" id="PS50287"/>
    </source>
</evidence>
<feature type="disulfide bond" evidence="5">
    <location>
        <begin position="254"/>
        <end position="263"/>
    </location>
</feature>
<dbReference type="GeneID" id="106156845"/>
<dbReference type="PANTHER" id="PTHR47653">
    <property type="entry name" value="PROTEIN BARK BEETLE"/>
    <property type="match status" value="1"/>
</dbReference>
<evidence type="ECO:0000256" key="4">
    <source>
        <dbReference type="ARBA" id="ARBA00023180"/>
    </source>
</evidence>
<dbReference type="InParanoid" id="A0A2R2MLY2"/>
<protein>
    <submittedName>
        <fullName evidence="10">Scavenger receptor cysteine-rich type 1 protein M160-like</fullName>
    </submittedName>
</protein>
<feature type="domain" description="EGF-like" evidence="7">
    <location>
        <begin position="182"/>
        <end position="223"/>
    </location>
</feature>
<name>A0A2R2MLY2_LINAN</name>
<evidence type="ECO:0000256" key="1">
    <source>
        <dbReference type="ARBA" id="ARBA00022729"/>
    </source>
</evidence>
<evidence type="ECO:0000313" key="10">
    <source>
        <dbReference type="RefSeq" id="XP_023931215.1"/>
    </source>
</evidence>
<dbReference type="AlphaFoldDB" id="A0A2R2MLY2"/>
<dbReference type="Proteomes" id="UP000085678">
    <property type="component" value="Unplaced"/>
</dbReference>
<keyword evidence="9" id="KW-1185">Reference proteome</keyword>
<keyword evidence="5" id="KW-0245">EGF-like domain</keyword>
<dbReference type="GO" id="GO:0045217">
    <property type="term" value="P:cell-cell junction maintenance"/>
    <property type="evidence" value="ECO:0007669"/>
    <property type="project" value="TreeGrafter"/>
</dbReference>
<organism evidence="9 10">
    <name type="scientific">Lingula anatina</name>
    <name type="common">Brachiopod</name>
    <name type="synonym">Lingula unguis</name>
    <dbReference type="NCBI Taxonomy" id="7574"/>
    <lineage>
        <taxon>Eukaryota</taxon>
        <taxon>Metazoa</taxon>
        <taxon>Spiralia</taxon>
        <taxon>Lophotrochozoa</taxon>
        <taxon>Brachiopoda</taxon>
        <taxon>Linguliformea</taxon>
        <taxon>Lingulata</taxon>
        <taxon>Lingulida</taxon>
        <taxon>Linguloidea</taxon>
        <taxon>Lingulidae</taxon>
        <taxon>Lingula</taxon>
    </lineage>
</organism>
<gene>
    <name evidence="10" type="primary">LOC106156845</name>
</gene>